<organism evidence="1 2">
    <name type="scientific">Brassica cretica</name>
    <name type="common">Mustard</name>
    <dbReference type="NCBI Taxonomy" id="69181"/>
    <lineage>
        <taxon>Eukaryota</taxon>
        <taxon>Viridiplantae</taxon>
        <taxon>Streptophyta</taxon>
        <taxon>Embryophyta</taxon>
        <taxon>Tracheophyta</taxon>
        <taxon>Spermatophyta</taxon>
        <taxon>Magnoliopsida</taxon>
        <taxon>eudicotyledons</taxon>
        <taxon>Gunneridae</taxon>
        <taxon>Pentapetalae</taxon>
        <taxon>rosids</taxon>
        <taxon>malvids</taxon>
        <taxon>Brassicales</taxon>
        <taxon>Brassicaceae</taxon>
        <taxon>Brassiceae</taxon>
        <taxon>Brassica</taxon>
    </lineage>
</organism>
<reference evidence="1" key="1">
    <citation type="submission" date="2019-12" db="EMBL/GenBank/DDBJ databases">
        <title>Genome sequencing and annotation of Brassica cretica.</title>
        <authorList>
            <person name="Studholme D.J."/>
            <person name="Sarris P."/>
        </authorList>
    </citation>
    <scope>NUCLEOTIDE SEQUENCE</scope>
    <source>
        <strain evidence="1">PFS-109/04</strain>
        <tissue evidence="1">Leaf</tissue>
    </source>
</reference>
<evidence type="ECO:0000313" key="2">
    <source>
        <dbReference type="Proteomes" id="UP000712600"/>
    </source>
</evidence>
<dbReference type="PANTHER" id="PTHR45763:SF59">
    <property type="entry name" value="ALPHA_BETA-HYDROLASES SUPERFAMILY PROTEIN"/>
    <property type="match status" value="1"/>
</dbReference>
<feature type="non-terminal residue" evidence="1">
    <location>
        <position position="1"/>
    </location>
</feature>
<proteinExistence type="predicted"/>
<dbReference type="EMBL" id="QGKX02000095">
    <property type="protein sequence ID" value="KAF3571289.1"/>
    <property type="molecule type" value="Genomic_DNA"/>
</dbReference>
<comment type="caution">
    <text evidence="1">The sequence shown here is derived from an EMBL/GenBank/DDBJ whole genome shotgun (WGS) entry which is preliminary data.</text>
</comment>
<dbReference type="AlphaFoldDB" id="A0A8S9RF19"/>
<accession>A0A8S9RF19</accession>
<dbReference type="Proteomes" id="UP000712600">
    <property type="component" value="Unassembled WGS sequence"/>
</dbReference>
<protein>
    <submittedName>
        <fullName evidence="1">Uncharacterized protein</fullName>
    </submittedName>
</protein>
<sequence length="178" mass="20076">PPPSKRCGTPGGPPITAPRIRLSNGSYLAYQEHGVSRQNATLKIIFIHAFATFSLVPSFTWLDTQWEAKPFEVFSNTSPHRLAGATLLFPVTNSWWPSFPDSLTWELWNKQSKTERFAILLTHNTPWLLYWWNNQKLFQTSAVMQSSSTIYSPQDVFTAQTRCKGGGLQEPNNATGDT</sequence>
<name>A0A8S9RF19_BRACR</name>
<dbReference type="PANTHER" id="PTHR45763">
    <property type="entry name" value="HYDROLASE, ALPHA/BETA FOLD FAMILY PROTEIN, EXPRESSED-RELATED"/>
    <property type="match status" value="1"/>
</dbReference>
<evidence type="ECO:0000313" key="1">
    <source>
        <dbReference type="EMBL" id="KAF3571289.1"/>
    </source>
</evidence>
<gene>
    <name evidence="1" type="ORF">F2Q69_00061816</name>
</gene>